<evidence type="ECO:0000313" key="5">
    <source>
        <dbReference type="Proteomes" id="UP001499895"/>
    </source>
</evidence>
<dbReference type="Proteomes" id="UP001499895">
    <property type="component" value="Unassembled WGS sequence"/>
</dbReference>
<dbReference type="SMART" id="SM00824">
    <property type="entry name" value="PKS_TE"/>
    <property type="match status" value="1"/>
</dbReference>
<dbReference type="InterPro" id="IPR029058">
    <property type="entry name" value="AB_hydrolase_fold"/>
</dbReference>
<feature type="domain" description="Thioesterase TesA-like" evidence="3">
    <location>
        <begin position="26"/>
        <end position="213"/>
    </location>
</feature>
<dbReference type="EMBL" id="BAAAHB010000121">
    <property type="protein sequence ID" value="GAA0491328.1"/>
    <property type="molecule type" value="Genomic_DNA"/>
</dbReference>
<keyword evidence="2 4" id="KW-0378">Hydrolase</keyword>
<evidence type="ECO:0000256" key="1">
    <source>
        <dbReference type="ARBA" id="ARBA00007169"/>
    </source>
</evidence>
<dbReference type="RefSeq" id="WP_344096840.1">
    <property type="nucleotide sequence ID" value="NZ_BAAAHB010000121.1"/>
</dbReference>
<evidence type="ECO:0000259" key="3">
    <source>
        <dbReference type="SMART" id="SM00824"/>
    </source>
</evidence>
<dbReference type="Pfam" id="PF00975">
    <property type="entry name" value="Thioesterase"/>
    <property type="match status" value="1"/>
</dbReference>
<reference evidence="5" key="1">
    <citation type="journal article" date="2019" name="Int. J. Syst. Evol. Microbiol.">
        <title>The Global Catalogue of Microorganisms (GCM) 10K type strain sequencing project: providing services to taxonomists for standard genome sequencing and annotation.</title>
        <authorList>
            <consortium name="The Broad Institute Genomics Platform"/>
            <consortium name="The Broad Institute Genome Sequencing Center for Infectious Disease"/>
            <person name="Wu L."/>
            <person name="Ma J."/>
        </authorList>
    </citation>
    <scope>NUCLEOTIDE SEQUENCE [LARGE SCALE GENOMIC DNA]</scope>
    <source>
        <strain evidence="5">JCM 10649</strain>
    </source>
</reference>
<evidence type="ECO:0000313" key="4">
    <source>
        <dbReference type="EMBL" id="GAA0491328.1"/>
    </source>
</evidence>
<dbReference type="InterPro" id="IPR012223">
    <property type="entry name" value="TEII"/>
</dbReference>
<dbReference type="PANTHER" id="PTHR11487:SF0">
    <property type="entry name" value="S-ACYL FATTY ACID SYNTHASE THIOESTERASE, MEDIUM CHAIN"/>
    <property type="match status" value="1"/>
</dbReference>
<dbReference type="Gene3D" id="3.40.50.1820">
    <property type="entry name" value="alpha/beta hydrolase"/>
    <property type="match status" value="1"/>
</dbReference>
<dbReference type="SUPFAM" id="SSF53474">
    <property type="entry name" value="alpha/beta-Hydrolases"/>
    <property type="match status" value="1"/>
</dbReference>
<proteinExistence type="inferred from homology"/>
<protein>
    <submittedName>
        <fullName evidence="4">Alpha/beta fold hydrolase</fullName>
    </submittedName>
</protein>
<accession>A0ABP3L5Q7</accession>
<comment type="caution">
    <text evidence="4">The sequence shown here is derived from an EMBL/GenBank/DDBJ whole genome shotgun (WGS) entry which is preliminary data.</text>
</comment>
<organism evidence="4 5">
    <name type="scientific">Streptomyces stramineus</name>
    <dbReference type="NCBI Taxonomy" id="173861"/>
    <lineage>
        <taxon>Bacteria</taxon>
        <taxon>Bacillati</taxon>
        <taxon>Actinomycetota</taxon>
        <taxon>Actinomycetes</taxon>
        <taxon>Kitasatosporales</taxon>
        <taxon>Streptomycetaceae</taxon>
        <taxon>Streptomyces</taxon>
    </lineage>
</organism>
<keyword evidence="5" id="KW-1185">Reference proteome</keyword>
<evidence type="ECO:0000256" key="2">
    <source>
        <dbReference type="ARBA" id="ARBA00022801"/>
    </source>
</evidence>
<comment type="similarity">
    <text evidence="1">Belongs to the thioesterase family.</text>
</comment>
<dbReference type="InterPro" id="IPR020802">
    <property type="entry name" value="TesA-like"/>
</dbReference>
<dbReference type="GO" id="GO:0016787">
    <property type="term" value="F:hydrolase activity"/>
    <property type="evidence" value="ECO:0007669"/>
    <property type="project" value="UniProtKB-KW"/>
</dbReference>
<gene>
    <name evidence="4" type="ORF">GCM10009544_60100</name>
</gene>
<dbReference type="InterPro" id="IPR001031">
    <property type="entry name" value="Thioesterase"/>
</dbReference>
<dbReference type="PANTHER" id="PTHR11487">
    <property type="entry name" value="THIOESTERASE"/>
    <property type="match status" value="1"/>
</dbReference>
<sequence>MSDKAEDNALWIRRFHPRPDSDVRLVCLPHAGGSASFFFPMSQAMPASVDVLCVQYPGRQDRRLEPLIDNIPDLADQVFAALRPWADRPMVLFGHSMGATLAFEVARRFERAGIVLAGIYASGRRAPSVPRTETVHRRDDDGVIAELRYLSGTDSEILGDEEILRMVLPAIRADYTAIETYAYEPGELLHCPVVALTGDEDPKVSLAEAEAWADHTEGEFGLHVFTGGHFFLASHQKEINGLITERVRALQSV</sequence>
<name>A0ABP3L5Q7_9ACTN</name>